<feature type="domain" description="CHAT" evidence="1">
    <location>
        <begin position="875"/>
        <end position="1139"/>
    </location>
</feature>
<accession>A0A9Q0BHF9</accession>
<dbReference type="Pfam" id="PF12770">
    <property type="entry name" value="CHAT"/>
    <property type="match status" value="1"/>
</dbReference>
<reference evidence="2" key="2">
    <citation type="submission" date="2022-07" db="EMBL/GenBank/DDBJ databases">
        <authorList>
            <person name="Goncalves M.F.M."/>
            <person name="Hilario S."/>
            <person name="Van De Peer Y."/>
            <person name="Esteves A.C."/>
            <person name="Alves A."/>
        </authorList>
    </citation>
    <scope>NUCLEOTIDE SEQUENCE</scope>
    <source>
        <strain evidence="2">MUM 19.33</strain>
    </source>
</reference>
<comment type="caution">
    <text evidence="2">The sequence shown here is derived from an EMBL/GenBank/DDBJ whole genome shotgun (WGS) entry which is preliminary data.</text>
</comment>
<dbReference type="GeneID" id="75832834"/>
<dbReference type="OrthoDB" id="9991317at2759"/>
<name>A0A9Q0BHF9_9HYPO</name>
<reference evidence="2" key="1">
    <citation type="journal article" date="2021" name="J Fungi (Basel)">
        <title>Genomic and Metabolomic Analyses of the Marine Fungus Emericellopsis cladophorae: Insights into Saltwater Adaptability Mechanisms and Its Biosynthetic Potential.</title>
        <authorList>
            <person name="Goncalves M.F.M."/>
            <person name="Hilario S."/>
            <person name="Van de Peer Y."/>
            <person name="Esteves A.C."/>
            <person name="Alves A."/>
        </authorList>
    </citation>
    <scope>NUCLEOTIDE SEQUENCE</scope>
    <source>
        <strain evidence="2">MUM 19.33</strain>
    </source>
</reference>
<dbReference type="EMBL" id="JAGIXG020000001">
    <property type="protein sequence ID" value="KAI6786017.1"/>
    <property type="molecule type" value="Genomic_DNA"/>
</dbReference>
<dbReference type="InterPro" id="IPR024983">
    <property type="entry name" value="CHAT_dom"/>
</dbReference>
<organism evidence="2 3">
    <name type="scientific">Emericellopsis cladophorae</name>
    <dbReference type="NCBI Taxonomy" id="2686198"/>
    <lineage>
        <taxon>Eukaryota</taxon>
        <taxon>Fungi</taxon>
        <taxon>Dikarya</taxon>
        <taxon>Ascomycota</taxon>
        <taxon>Pezizomycotina</taxon>
        <taxon>Sordariomycetes</taxon>
        <taxon>Hypocreomycetidae</taxon>
        <taxon>Hypocreales</taxon>
        <taxon>Bionectriaceae</taxon>
        <taxon>Emericellopsis</taxon>
    </lineage>
</organism>
<dbReference type="RefSeq" id="XP_051366873.1">
    <property type="nucleotide sequence ID" value="XM_051506617.1"/>
</dbReference>
<dbReference type="Proteomes" id="UP001055219">
    <property type="component" value="Unassembled WGS sequence"/>
</dbReference>
<dbReference type="AlphaFoldDB" id="A0A9Q0BHF9"/>
<protein>
    <recommendedName>
        <fullName evidence="1">CHAT domain-containing protein</fullName>
    </recommendedName>
</protein>
<gene>
    <name evidence="2" type="ORF">J7T54_006356</name>
</gene>
<evidence type="ECO:0000259" key="1">
    <source>
        <dbReference type="Pfam" id="PF12770"/>
    </source>
</evidence>
<evidence type="ECO:0000313" key="2">
    <source>
        <dbReference type="EMBL" id="KAI6786017.1"/>
    </source>
</evidence>
<keyword evidence="3" id="KW-1185">Reference proteome</keyword>
<sequence length="1143" mass="128094">MFDRFQQLREQGRFEDGAKLLQSDAAVQSLDPAQLAAELGYTLQCQGCLAKGLKIWDDFLNARPNGEPNRLVVLRIRMHVCLVRPMVRENLDTLTESFDEATRLYGELSLMGLGYQVSDNVVLIRDTYCKIIQLVSQLHIPQRNPEAFSWLESTFDCGLSNKEYRLALMAARQYAASVSSPLGTELFQLSVDTWDRMASKLVQVEMPAIFKAKALDLTSEFARSLDPVDALEPREEAARRMYDEAGHAFGSMEVDIRRICRRLRRNEGDVEAAVKTIQAHVSSFEQQNFLFGVQHGLQSLQASFTDARYFDLQLNLIGLTNELVSKSGANLFRLLYLSKSMATWLLHSGRAPRVIETGVSLYDAVLETNGRRQKATIANIVAKAYLQIQKDAEALSWIQKSRAVYTPTIRIERAEADTLELQVLMSLALSNPFEADRNQLLQKWDTIIDDEIQHGMAGSAFEKLNAIVTLLIRTRDGRTQQYIQRIESLMPHLVGEGAETKLASFYQNSAALWLSKDSGIHPGSRRAEEEAINLLEKAVPLYLRTGGLVQAANTRLMQALAHFSIFQKSTDFHRLTDAYNLADIAHEAFQNLDVTEMASPAAYWCAFYGYVAWSHGRATSDFVLRQLSVAEKAKNDECVDLSILGGFDAMARRQQRGVDEKVQRIHDMARQVCLRENLLEELWSWTQKSKARGLSDLLALGVLVPEHLRVAIEHDPTTKDMFEREVELMQKISASESTTRINLRNQLHILQAEMSEHTALRDLLSLRAGTPVTRRQLEDLATEARQEASVTDVVFVDWVLQDGQVCVVATRNHGPAQLIRCSISLRTLEEWKTRYVDNLDGEDESLYYSELEEDDPEYCLRQLDALVEAVAEISGENDLLVFCATGILHSIPLHALWIRGEPVIARNPVVYCASLTTAWQCWRQTLGPWRDPALPTPKTVMAVYEETPGTRFLRDEQVRVYESADTLSAAIGADAITGGGAGLDQFKASIETSSLFHFHGHCIVDRAAVTDQRIVLSDGSLSVVDMFRLKLATWPHITLIACDSASQGISARGDEPLGLVTALLCSGASSVLGTLWPIASATGREFSRCFYNEIKEARSVSGRDVINLACCLRAAVLDMRGERRTRRPCHWASFVLHGSPFLR</sequence>
<proteinExistence type="predicted"/>
<evidence type="ECO:0000313" key="3">
    <source>
        <dbReference type="Proteomes" id="UP001055219"/>
    </source>
</evidence>